<proteinExistence type="predicted"/>
<dbReference type="InterPro" id="IPR014716">
    <property type="entry name" value="Fibrinogen_a/b/g_C_1"/>
</dbReference>
<reference evidence="2" key="1">
    <citation type="journal article" date="2012" name="Nature">
        <title>The oyster genome reveals stress adaptation and complexity of shell formation.</title>
        <authorList>
            <person name="Zhang G."/>
            <person name="Fang X."/>
            <person name="Guo X."/>
            <person name="Li L."/>
            <person name="Luo R."/>
            <person name="Xu F."/>
            <person name="Yang P."/>
            <person name="Zhang L."/>
            <person name="Wang X."/>
            <person name="Qi H."/>
            <person name="Xiong Z."/>
            <person name="Que H."/>
            <person name="Xie Y."/>
            <person name="Holland P.W."/>
            <person name="Paps J."/>
            <person name="Zhu Y."/>
            <person name="Wu F."/>
            <person name="Chen Y."/>
            <person name="Wang J."/>
            <person name="Peng C."/>
            <person name="Meng J."/>
            <person name="Yang L."/>
            <person name="Liu J."/>
            <person name="Wen B."/>
            <person name="Zhang N."/>
            <person name="Huang Z."/>
            <person name="Zhu Q."/>
            <person name="Feng Y."/>
            <person name="Mount A."/>
            <person name="Hedgecock D."/>
            <person name="Xu Z."/>
            <person name="Liu Y."/>
            <person name="Domazet-Loso T."/>
            <person name="Du Y."/>
            <person name="Sun X."/>
            <person name="Zhang S."/>
            <person name="Liu B."/>
            <person name="Cheng P."/>
            <person name="Jiang X."/>
            <person name="Li J."/>
            <person name="Fan D."/>
            <person name="Wang W."/>
            <person name="Fu W."/>
            <person name="Wang T."/>
            <person name="Wang B."/>
            <person name="Zhang J."/>
            <person name="Peng Z."/>
            <person name="Li Y."/>
            <person name="Li N."/>
            <person name="Wang J."/>
            <person name="Chen M."/>
            <person name="He Y."/>
            <person name="Tan F."/>
            <person name="Song X."/>
            <person name="Zheng Q."/>
            <person name="Huang R."/>
            <person name="Yang H."/>
            <person name="Du X."/>
            <person name="Chen L."/>
            <person name="Yang M."/>
            <person name="Gaffney P.M."/>
            <person name="Wang S."/>
            <person name="Luo L."/>
            <person name="She Z."/>
            <person name="Ming Y."/>
            <person name="Huang W."/>
            <person name="Zhang S."/>
            <person name="Huang B."/>
            <person name="Zhang Y."/>
            <person name="Qu T."/>
            <person name="Ni P."/>
            <person name="Miao G."/>
            <person name="Wang J."/>
            <person name="Wang Q."/>
            <person name="Steinberg C.E."/>
            <person name="Wang H."/>
            <person name="Li N."/>
            <person name="Qian L."/>
            <person name="Zhang G."/>
            <person name="Li Y."/>
            <person name="Yang H."/>
            <person name="Liu X."/>
            <person name="Wang J."/>
            <person name="Yin Y."/>
            <person name="Wang J."/>
        </authorList>
    </citation>
    <scope>NUCLEOTIDE SEQUENCE [LARGE SCALE GENOMIC DNA]</scope>
    <source>
        <strain evidence="2">05x7-T-G4-1.051#20</strain>
    </source>
</reference>
<dbReference type="SUPFAM" id="SSF56496">
    <property type="entry name" value="Fibrinogen C-terminal domain-like"/>
    <property type="match status" value="2"/>
</dbReference>
<dbReference type="AlphaFoldDB" id="K1PU62"/>
<accession>K1PU62</accession>
<dbReference type="InterPro" id="IPR002181">
    <property type="entry name" value="Fibrinogen_a/b/g_C_dom"/>
</dbReference>
<dbReference type="Pfam" id="PF00147">
    <property type="entry name" value="Fibrinogen_C"/>
    <property type="match status" value="2"/>
</dbReference>
<evidence type="ECO:0000313" key="2">
    <source>
        <dbReference type="EMBL" id="EKC22449.1"/>
    </source>
</evidence>
<dbReference type="PROSITE" id="PS00514">
    <property type="entry name" value="FIBRINOGEN_C_1"/>
    <property type="match status" value="1"/>
</dbReference>
<dbReference type="Gene3D" id="3.90.215.10">
    <property type="entry name" value="Gamma Fibrinogen, chain A, domain 1"/>
    <property type="match status" value="2"/>
</dbReference>
<dbReference type="PROSITE" id="PS51406">
    <property type="entry name" value="FIBRINOGEN_C_2"/>
    <property type="match status" value="1"/>
</dbReference>
<organism evidence="2">
    <name type="scientific">Magallana gigas</name>
    <name type="common">Pacific oyster</name>
    <name type="synonym">Crassostrea gigas</name>
    <dbReference type="NCBI Taxonomy" id="29159"/>
    <lineage>
        <taxon>Eukaryota</taxon>
        <taxon>Metazoa</taxon>
        <taxon>Spiralia</taxon>
        <taxon>Lophotrochozoa</taxon>
        <taxon>Mollusca</taxon>
        <taxon>Bivalvia</taxon>
        <taxon>Autobranchia</taxon>
        <taxon>Pteriomorphia</taxon>
        <taxon>Ostreida</taxon>
        <taxon>Ostreoidea</taxon>
        <taxon>Ostreidae</taxon>
        <taxon>Magallana</taxon>
    </lineage>
</organism>
<dbReference type="InterPro" id="IPR036056">
    <property type="entry name" value="Fibrinogen-like_C"/>
</dbReference>
<dbReference type="HOGENOM" id="CLU_537031_0_0_1"/>
<dbReference type="InParanoid" id="K1PU62"/>
<evidence type="ECO:0000256" key="1">
    <source>
        <dbReference type="SAM" id="MobiDB-lite"/>
    </source>
</evidence>
<dbReference type="InterPro" id="IPR020837">
    <property type="entry name" value="Fibrinogen_CS"/>
</dbReference>
<name>K1PU62_MAGGI</name>
<dbReference type="CDD" id="cd00087">
    <property type="entry name" value="FReD"/>
    <property type="match status" value="1"/>
</dbReference>
<dbReference type="Gene3D" id="4.10.530.10">
    <property type="entry name" value="Gamma-fibrinogen Carboxyl Terminal Fragment, domain 2"/>
    <property type="match status" value="1"/>
</dbReference>
<feature type="region of interest" description="Disordered" evidence="1">
    <location>
        <begin position="95"/>
        <end position="128"/>
    </location>
</feature>
<dbReference type="PANTHER" id="PTHR19143">
    <property type="entry name" value="FIBRINOGEN/TENASCIN/ANGIOPOEITIN"/>
    <property type="match status" value="1"/>
</dbReference>
<dbReference type="EMBL" id="JH818361">
    <property type="protein sequence ID" value="EKC22449.1"/>
    <property type="molecule type" value="Genomic_DNA"/>
</dbReference>
<protein>
    <submittedName>
        <fullName evidence="2">Tenascin-R</fullName>
    </submittedName>
</protein>
<dbReference type="PANTHER" id="PTHR19143:SF394">
    <property type="entry name" value="ANGIOPOIETIN-RELATED PROTEIN 3-LIKE"/>
    <property type="match status" value="1"/>
</dbReference>
<dbReference type="GO" id="GO:0005615">
    <property type="term" value="C:extracellular space"/>
    <property type="evidence" value="ECO:0007669"/>
    <property type="project" value="TreeGrafter"/>
</dbReference>
<sequence length="508" mass="55573">VGLGEIHRLTSLGLTVLWIHLEFSDNTVQYAMYSNFTVGGPGSNYRLHIGGYSGNAVTLSFQTQNAGVNILFQSIDDLDLEECCRSIKRLAVSPRGEGAAGAGDKNPMITSSVNGPVNKKQRQGPSSKQILPTLVPKAIVTAPEASEVALPSKEKETIDKAMTEWLERWPPTAKSVCSIGCEFKSRPRNSRYIPGSEAEDILLDDKKSVTWCAIQCLGSPSCLAMDVCYLHTSTRCRMWSAPPGEDTTNKPNCRRFLEESSTTNNSTLQPLAATTETQNLPEDQDTTAQETTSAAIECTNGCSCSAITDQFSAGKPLYTVTLNGDSTTYACKQGADGRIWTIIQRRTDGSVNFHGKLWMDYEKGFGSISNEFWIGLGEIHRLTSLGPTVLRIQLEFSDNTVQYAMYSNFTVGGPDSNYRLHIGGYSGDAGDNIILPDPGVNLNGMMFTTVDKDNDLYNADNCAVSIKGAWWFNNCGYSNLNGMYSDSKFAWGFNVLKLTKTLMLIRSP</sequence>
<gene>
    <name evidence="2" type="ORF">CGI_10002258</name>
</gene>
<feature type="non-terminal residue" evidence="2">
    <location>
        <position position="1"/>
    </location>
</feature>
<dbReference type="InterPro" id="IPR050373">
    <property type="entry name" value="Fibrinogen_C-term_domain"/>
</dbReference>
<dbReference type="SMART" id="SM00186">
    <property type="entry name" value="FBG"/>
    <property type="match status" value="1"/>
</dbReference>